<keyword evidence="2" id="KW-0067">ATP-binding</keyword>
<name>A0A3B0Y594_9ZZZZ</name>
<accession>A0A3B0Y594</accession>
<dbReference type="PANTHER" id="PTHR43384:SF4">
    <property type="entry name" value="CELLULOSE BIOSYNTHESIS PROTEIN BCSQ-RELATED"/>
    <property type="match status" value="1"/>
</dbReference>
<protein>
    <submittedName>
        <fullName evidence="5">Flagellar synthesis regulator FleN</fullName>
    </submittedName>
</protein>
<dbReference type="Pfam" id="PF01656">
    <property type="entry name" value="CbiA"/>
    <property type="match status" value="1"/>
</dbReference>
<feature type="coiled-coil region" evidence="3">
    <location>
        <begin position="263"/>
        <end position="304"/>
    </location>
</feature>
<evidence type="ECO:0000313" key="5">
    <source>
        <dbReference type="EMBL" id="VAW75938.1"/>
    </source>
</evidence>
<feature type="domain" description="CobQ/CobB/MinD/ParA nucleotide binding" evidence="4">
    <location>
        <begin position="5"/>
        <end position="217"/>
    </location>
</feature>
<evidence type="ECO:0000256" key="2">
    <source>
        <dbReference type="ARBA" id="ARBA00022840"/>
    </source>
</evidence>
<dbReference type="EMBL" id="UOFN01000053">
    <property type="protein sequence ID" value="VAW75938.1"/>
    <property type="molecule type" value="Genomic_DNA"/>
</dbReference>
<dbReference type="GO" id="GO:0005829">
    <property type="term" value="C:cytosol"/>
    <property type="evidence" value="ECO:0007669"/>
    <property type="project" value="TreeGrafter"/>
</dbReference>
<dbReference type="AlphaFoldDB" id="A0A3B0Y594"/>
<gene>
    <name evidence="5" type="ORF">MNBD_GAMMA15-2407</name>
</gene>
<dbReference type="InterPro" id="IPR002586">
    <property type="entry name" value="CobQ/CobB/MinD/ParA_Nub-bd_dom"/>
</dbReference>
<dbReference type="Gene3D" id="3.40.50.300">
    <property type="entry name" value="P-loop containing nucleotide triphosphate hydrolases"/>
    <property type="match status" value="1"/>
</dbReference>
<dbReference type="PANTHER" id="PTHR43384">
    <property type="entry name" value="SEPTUM SITE-DETERMINING PROTEIN MIND HOMOLOG, CHLOROPLASTIC-RELATED"/>
    <property type="match status" value="1"/>
</dbReference>
<evidence type="ECO:0000256" key="1">
    <source>
        <dbReference type="ARBA" id="ARBA00022741"/>
    </source>
</evidence>
<evidence type="ECO:0000259" key="4">
    <source>
        <dbReference type="Pfam" id="PF01656"/>
    </source>
</evidence>
<keyword evidence="1" id="KW-0547">Nucleotide-binding</keyword>
<keyword evidence="5" id="KW-0969">Cilium</keyword>
<organism evidence="5">
    <name type="scientific">hydrothermal vent metagenome</name>
    <dbReference type="NCBI Taxonomy" id="652676"/>
    <lineage>
        <taxon>unclassified sequences</taxon>
        <taxon>metagenomes</taxon>
        <taxon>ecological metagenomes</taxon>
    </lineage>
</organism>
<dbReference type="InterPro" id="IPR027417">
    <property type="entry name" value="P-loop_NTPase"/>
</dbReference>
<dbReference type="GO" id="GO:0016887">
    <property type="term" value="F:ATP hydrolysis activity"/>
    <property type="evidence" value="ECO:0007669"/>
    <property type="project" value="TreeGrafter"/>
</dbReference>
<dbReference type="GO" id="GO:0051782">
    <property type="term" value="P:negative regulation of cell division"/>
    <property type="evidence" value="ECO:0007669"/>
    <property type="project" value="TreeGrafter"/>
</dbReference>
<keyword evidence="5" id="KW-0282">Flagellum</keyword>
<dbReference type="InterPro" id="IPR050625">
    <property type="entry name" value="ParA/MinD_ATPase"/>
</dbReference>
<dbReference type="CDD" id="cd02038">
    <property type="entry name" value="FlhG-like"/>
    <property type="match status" value="1"/>
</dbReference>
<reference evidence="5" key="1">
    <citation type="submission" date="2018-06" db="EMBL/GenBank/DDBJ databases">
        <authorList>
            <person name="Zhirakovskaya E."/>
        </authorList>
    </citation>
    <scope>NUCLEOTIDE SEQUENCE</scope>
</reference>
<dbReference type="InterPro" id="IPR033875">
    <property type="entry name" value="FlhG"/>
</dbReference>
<dbReference type="GO" id="GO:0009898">
    <property type="term" value="C:cytoplasmic side of plasma membrane"/>
    <property type="evidence" value="ECO:0007669"/>
    <property type="project" value="TreeGrafter"/>
</dbReference>
<keyword evidence="3" id="KW-0175">Coiled coil</keyword>
<evidence type="ECO:0000256" key="3">
    <source>
        <dbReference type="SAM" id="Coils"/>
    </source>
</evidence>
<keyword evidence="5" id="KW-0966">Cell projection</keyword>
<dbReference type="GO" id="GO:0005524">
    <property type="term" value="F:ATP binding"/>
    <property type="evidence" value="ECO:0007669"/>
    <property type="project" value="UniProtKB-KW"/>
</dbReference>
<proteinExistence type="predicted"/>
<dbReference type="SUPFAM" id="SSF52540">
    <property type="entry name" value="P-loop containing nucleoside triphosphate hydrolases"/>
    <property type="match status" value="1"/>
</dbReference>
<sequence length="383" mass="42072">MTRFISITSGKGGVGKTSIAVNLAVQLAQRGKRVCLIDADWGLANVNVMLRLQPQHTLEDLITSGLSLDDVLLRNIHGVDILPGSSGSERMTALAPDQLGRLANALQGLDRYDFVLIDSSSGIARNVLALSLASPEVLMVITPEPTSMTDAYAMLKLMHAEAYQGRVHIVVNHARNHTVGRHTYDKFREVVDFYLQRKLPLLGLVQEDERMQKAVLAQQALCNRNPESPAARDIGSLAGQLLLERNGVETVGSDTFWQRYLATAGVEEVVVSAEQERTELEQQIESLTAQVDALITEVTHLRQRSDNTSNRSVVPMDRGRRSLRSCCPERWIAELASGYEIFSVAGNSFPVYQLERPDGEMIQFACHGADDAYEAPGSQSTSS</sequence>